<dbReference type="Proteomes" id="UP000075243">
    <property type="component" value="Chromosome 2"/>
</dbReference>
<gene>
    <name evidence="3" type="ORF">KK1_006315</name>
</gene>
<evidence type="ECO:0000259" key="2">
    <source>
        <dbReference type="Pfam" id="PF17919"/>
    </source>
</evidence>
<dbReference type="PANTHER" id="PTHR37984:SF5">
    <property type="entry name" value="PROTEIN NYNRIN-LIKE"/>
    <property type="match status" value="1"/>
</dbReference>
<evidence type="ECO:0000313" key="4">
    <source>
        <dbReference type="Proteomes" id="UP000075243"/>
    </source>
</evidence>
<dbReference type="InterPro" id="IPR050951">
    <property type="entry name" value="Retrovirus_Pol_polyprotein"/>
</dbReference>
<keyword evidence="1" id="KW-0511">Multifunctional enzyme</keyword>
<keyword evidence="4" id="KW-1185">Reference proteome</keyword>
<dbReference type="Gramene" id="C.cajan_06146.t">
    <property type="protein sequence ID" value="C.cajan_06146.t.cds1"/>
    <property type="gene ID" value="C.cajan_06146"/>
</dbReference>
<evidence type="ECO:0000313" key="3">
    <source>
        <dbReference type="EMBL" id="KYP73668.1"/>
    </source>
</evidence>
<dbReference type="AlphaFoldDB" id="A0A151U363"/>
<proteinExistence type="predicted"/>
<dbReference type="InterPro" id="IPR041577">
    <property type="entry name" value="RT_RNaseH_2"/>
</dbReference>
<evidence type="ECO:0000256" key="1">
    <source>
        <dbReference type="ARBA" id="ARBA00023268"/>
    </source>
</evidence>
<dbReference type="Pfam" id="PF17919">
    <property type="entry name" value="RT_RNaseH_2"/>
    <property type="match status" value="1"/>
</dbReference>
<dbReference type="FunFam" id="3.30.70.270:FF:000020">
    <property type="entry name" value="Transposon Tf2-6 polyprotein-like Protein"/>
    <property type="match status" value="1"/>
</dbReference>
<dbReference type="InterPro" id="IPR043502">
    <property type="entry name" value="DNA/RNA_pol_sf"/>
</dbReference>
<dbReference type="SUPFAM" id="SSF56672">
    <property type="entry name" value="DNA/RNA polymerases"/>
    <property type="match status" value="1"/>
</dbReference>
<organism evidence="3 4">
    <name type="scientific">Cajanus cajan</name>
    <name type="common">Pigeon pea</name>
    <name type="synonym">Cajanus indicus</name>
    <dbReference type="NCBI Taxonomy" id="3821"/>
    <lineage>
        <taxon>Eukaryota</taxon>
        <taxon>Viridiplantae</taxon>
        <taxon>Streptophyta</taxon>
        <taxon>Embryophyta</taxon>
        <taxon>Tracheophyta</taxon>
        <taxon>Spermatophyta</taxon>
        <taxon>Magnoliopsida</taxon>
        <taxon>eudicotyledons</taxon>
        <taxon>Gunneridae</taxon>
        <taxon>Pentapetalae</taxon>
        <taxon>rosids</taxon>
        <taxon>fabids</taxon>
        <taxon>Fabales</taxon>
        <taxon>Fabaceae</taxon>
        <taxon>Papilionoideae</taxon>
        <taxon>50 kb inversion clade</taxon>
        <taxon>NPAAA clade</taxon>
        <taxon>indigoferoid/millettioid clade</taxon>
        <taxon>Phaseoleae</taxon>
        <taxon>Cajanus</taxon>
    </lineage>
</organism>
<dbReference type="PANTHER" id="PTHR37984">
    <property type="entry name" value="PROTEIN CBG26694"/>
    <property type="match status" value="1"/>
</dbReference>
<feature type="domain" description="Reverse transcriptase/retrotransposon-derived protein RNase H-like" evidence="2">
    <location>
        <begin position="95"/>
        <end position="144"/>
    </location>
</feature>
<dbReference type="GO" id="GO:0003824">
    <property type="term" value="F:catalytic activity"/>
    <property type="evidence" value="ECO:0007669"/>
    <property type="project" value="UniProtKB-KW"/>
</dbReference>
<reference evidence="3 4" key="1">
    <citation type="journal article" date="2012" name="Nat. Biotechnol.">
        <title>Draft genome sequence of pigeonpea (Cajanus cajan), an orphan legume crop of resource-poor farmers.</title>
        <authorList>
            <person name="Varshney R.K."/>
            <person name="Chen W."/>
            <person name="Li Y."/>
            <person name="Bharti A.K."/>
            <person name="Saxena R.K."/>
            <person name="Schlueter J.A."/>
            <person name="Donoghue M.T."/>
            <person name="Azam S."/>
            <person name="Fan G."/>
            <person name="Whaley A.M."/>
            <person name="Farmer A.D."/>
            <person name="Sheridan J."/>
            <person name="Iwata A."/>
            <person name="Tuteja R."/>
            <person name="Penmetsa R.V."/>
            <person name="Wu W."/>
            <person name="Upadhyaya H.D."/>
            <person name="Yang S.P."/>
            <person name="Shah T."/>
            <person name="Saxena K.B."/>
            <person name="Michael T."/>
            <person name="McCombie W.R."/>
            <person name="Yang B."/>
            <person name="Zhang G."/>
            <person name="Yang H."/>
            <person name="Wang J."/>
            <person name="Spillane C."/>
            <person name="Cook D.R."/>
            <person name="May G.D."/>
            <person name="Xu X."/>
            <person name="Jackson S.A."/>
        </authorList>
    </citation>
    <scope>NUCLEOTIDE SEQUENCE [LARGE SCALE GENOMIC DNA]</scope>
    <source>
        <strain evidence="4">cv. Asha</strain>
    </source>
</reference>
<dbReference type="InterPro" id="IPR043128">
    <property type="entry name" value="Rev_trsase/Diguanyl_cyclase"/>
</dbReference>
<name>A0A151U363_CAJCA</name>
<accession>A0A151U363</accession>
<sequence>MAFFIVYNGGLNRHYSHEWRLLDSVSFLGHVMFDGEIVISPSNVEVVLEWKTPKSIFEIRSLHGLAGYYRGFIKDFSKLALPLTKLTSKNQPFVWDSKCEKNFQELKSRLTSAPILVLHDPIETFVVHCNTSKMGLGGMLMKKRGM</sequence>
<dbReference type="EMBL" id="CM003604">
    <property type="protein sequence ID" value="KYP73668.1"/>
    <property type="molecule type" value="Genomic_DNA"/>
</dbReference>
<protein>
    <submittedName>
        <fullName evidence="3">Pol polyprotein</fullName>
    </submittedName>
</protein>
<dbReference type="Gene3D" id="3.30.70.270">
    <property type="match status" value="1"/>
</dbReference>